<evidence type="ECO:0000313" key="5">
    <source>
        <dbReference type="Proteomes" id="UP000572817"/>
    </source>
</evidence>
<feature type="region of interest" description="Disordered" evidence="2">
    <location>
        <begin position="498"/>
        <end position="555"/>
    </location>
</feature>
<proteinExistence type="predicted"/>
<dbReference type="AlphaFoldDB" id="A0A8H4IJ03"/>
<evidence type="ECO:0000256" key="2">
    <source>
        <dbReference type="SAM" id="MobiDB-lite"/>
    </source>
</evidence>
<dbReference type="Pfam" id="PF24883">
    <property type="entry name" value="NPHP3_N"/>
    <property type="match status" value="1"/>
</dbReference>
<organism evidence="4 5">
    <name type="scientific">Botryosphaeria dothidea</name>
    <dbReference type="NCBI Taxonomy" id="55169"/>
    <lineage>
        <taxon>Eukaryota</taxon>
        <taxon>Fungi</taxon>
        <taxon>Dikarya</taxon>
        <taxon>Ascomycota</taxon>
        <taxon>Pezizomycotina</taxon>
        <taxon>Dothideomycetes</taxon>
        <taxon>Dothideomycetes incertae sedis</taxon>
        <taxon>Botryosphaeriales</taxon>
        <taxon>Botryosphaeriaceae</taxon>
        <taxon>Botryosphaeria</taxon>
    </lineage>
</organism>
<dbReference type="PANTHER" id="PTHR10039:SF17">
    <property type="entry name" value="FUNGAL STAND N-TERMINAL GOODBYE DOMAIN-CONTAINING PROTEIN-RELATED"/>
    <property type="match status" value="1"/>
</dbReference>
<comment type="caution">
    <text evidence="4">The sequence shown here is derived from an EMBL/GenBank/DDBJ whole genome shotgun (WGS) entry which is preliminary data.</text>
</comment>
<dbReference type="PANTHER" id="PTHR10039">
    <property type="entry name" value="AMELOGENIN"/>
    <property type="match status" value="1"/>
</dbReference>
<accession>A0A8H4IJ03</accession>
<sequence>MGFTDLHEEVLDAREVWDDAQEQSIKQNKSKLPVDPGEPIDVIREQYTSALESFQSWRHDGRRVDRFRTVLQKNSDIISQVAEMITESSSQATKIVSESHNMIESFFDVMNSFLERIQILESTPGRIPGDKVYRDVLIRVFTSILELSVIAGDMKAGGLMKNWFHALGGRGEQNLKDSYNNLNQNIQRLESATLFFTLRQTQETKMQVIQGRQENLRIHATVNANLRYTRQTLQVGYENQQVIKETARGVHELTKNWANYVTRMEPSAKGKDFRDAAKTEPKKERDAGMRSSAALAYIKKKLTLFGKFELQYEKLRDSFVPDTFQWVKDELKHKAFLEDTHNILWVHGPTGMGKSSFAYFAISNLRERYQNESKSSVAYFFFSKDDDKLRSTKKMLRSIVIQIATSNPQIREEVAAKVKKKEHELKQEKGGESIWETLSSKVGQSSEAKLILVIDGFDETDLSHRKILTYFLRDIWKKNLRIKVLLTSISCSADVLADKPKRESRNEPTQEPQMDPAQRSECDSIQDSESESAQVSEDESEQETDEEDFDPLLET</sequence>
<gene>
    <name evidence="4" type="ORF">GTA08_BOTSDO10929</name>
</gene>
<name>A0A8H4IJ03_9PEZI</name>
<feature type="compositionally biased region" description="Basic and acidic residues" evidence="2">
    <location>
        <begin position="498"/>
        <end position="508"/>
    </location>
</feature>
<feature type="compositionally biased region" description="Acidic residues" evidence="2">
    <location>
        <begin position="524"/>
        <end position="555"/>
    </location>
</feature>
<evidence type="ECO:0000256" key="1">
    <source>
        <dbReference type="ARBA" id="ARBA00022737"/>
    </source>
</evidence>
<feature type="domain" description="Nephrocystin 3-like N-terminal" evidence="3">
    <location>
        <begin position="323"/>
        <end position="488"/>
    </location>
</feature>
<dbReference type="EMBL" id="WWBZ02000082">
    <property type="protein sequence ID" value="KAF4301144.1"/>
    <property type="molecule type" value="Genomic_DNA"/>
</dbReference>
<reference evidence="4" key="1">
    <citation type="submission" date="2020-04" db="EMBL/GenBank/DDBJ databases">
        <title>Genome Assembly and Annotation of Botryosphaeria dothidea sdau 11-99, a Latent Pathogen of Apple Fruit Ring Rot in China.</title>
        <authorList>
            <person name="Yu C."/>
            <person name="Diao Y."/>
            <person name="Lu Q."/>
            <person name="Zhao J."/>
            <person name="Cui S."/>
            <person name="Peng C."/>
            <person name="He B."/>
            <person name="Liu H."/>
        </authorList>
    </citation>
    <scope>NUCLEOTIDE SEQUENCE [LARGE SCALE GENOMIC DNA]</scope>
    <source>
        <strain evidence="4">Sdau11-99</strain>
    </source>
</reference>
<dbReference type="InterPro" id="IPR056884">
    <property type="entry name" value="NPHP3-like_N"/>
</dbReference>
<dbReference type="Proteomes" id="UP000572817">
    <property type="component" value="Unassembled WGS sequence"/>
</dbReference>
<keyword evidence="5" id="KW-1185">Reference proteome</keyword>
<evidence type="ECO:0000313" key="4">
    <source>
        <dbReference type="EMBL" id="KAF4301144.1"/>
    </source>
</evidence>
<dbReference type="OrthoDB" id="448455at2759"/>
<protein>
    <recommendedName>
        <fullName evidence="3">Nephrocystin 3-like N-terminal domain-containing protein</fullName>
    </recommendedName>
</protein>
<evidence type="ECO:0000259" key="3">
    <source>
        <dbReference type="Pfam" id="PF24883"/>
    </source>
</evidence>
<dbReference type="SUPFAM" id="SSF52540">
    <property type="entry name" value="P-loop containing nucleoside triphosphate hydrolases"/>
    <property type="match status" value="1"/>
</dbReference>
<keyword evidence="1" id="KW-0677">Repeat</keyword>
<dbReference type="InterPro" id="IPR027417">
    <property type="entry name" value="P-loop_NTPase"/>
</dbReference>
<dbReference type="Gene3D" id="3.40.50.300">
    <property type="entry name" value="P-loop containing nucleotide triphosphate hydrolases"/>
    <property type="match status" value="1"/>
</dbReference>